<comment type="caution">
    <text evidence="2">The sequence shown here is derived from an EMBL/GenBank/DDBJ whole genome shotgun (WGS) entry which is preliminary data.</text>
</comment>
<proteinExistence type="predicted"/>
<accession>A0A099KRR3</accession>
<dbReference type="EMBL" id="JQED01000015">
    <property type="protein sequence ID" value="KGJ92910.1"/>
    <property type="molecule type" value="Genomic_DNA"/>
</dbReference>
<name>A0A099KRR3_COLPS</name>
<gene>
    <name evidence="2" type="ORF">ND2E_2376</name>
</gene>
<keyword evidence="1" id="KW-0732">Signal</keyword>
<dbReference type="PATRIC" id="fig|28229.4.peg.1405"/>
<reference evidence="2 3" key="1">
    <citation type="submission" date="2014-08" db="EMBL/GenBank/DDBJ databases">
        <title>Genomic and Phenotypic Diversity of Colwellia psychrerythraea strains from Disparate Marine Basins.</title>
        <authorList>
            <person name="Techtmann S.M."/>
            <person name="Stelling S.C."/>
            <person name="Utturkar S.M."/>
            <person name="Alshibli N."/>
            <person name="Harris A."/>
            <person name="Brown S.D."/>
            <person name="Hazen T.C."/>
        </authorList>
    </citation>
    <scope>NUCLEOTIDE SEQUENCE [LARGE SCALE GENOMIC DNA]</scope>
    <source>
        <strain evidence="2 3">ND2E</strain>
    </source>
</reference>
<evidence type="ECO:0000256" key="1">
    <source>
        <dbReference type="SAM" id="SignalP"/>
    </source>
</evidence>
<evidence type="ECO:0000313" key="3">
    <source>
        <dbReference type="Proteomes" id="UP000029843"/>
    </source>
</evidence>
<organism evidence="2 3">
    <name type="scientific">Colwellia psychrerythraea</name>
    <name type="common">Vibrio psychroerythus</name>
    <dbReference type="NCBI Taxonomy" id="28229"/>
    <lineage>
        <taxon>Bacteria</taxon>
        <taxon>Pseudomonadati</taxon>
        <taxon>Pseudomonadota</taxon>
        <taxon>Gammaproteobacteria</taxon>
        <taxon>Alteromonadales</taxon>
        <taxon>Colwelliaceae</taxon>
        <taxon>Colwellia</taxon>
    </lineage>
</organism>
<evidence type="ECO:0000313" key="2">
    <source>
        <dbReference type="EMBL" id="KGJ92910.1"/>
    </source>
</evidence>
<protein>
    <submittedName>
        <fullName evidence="2">Uncharacterized protein</fullName>
    </submittedName>
</protein>
<feature type="chain" id="PRO_5001957293" evidence="1">
    <location>
        <begin position="22"/>
        <end position="414"/>
    </location>
</feature>
<feature type="signal peptide" evidence="1">
    <location>
        <begin position="1"/>
        <end position="21"/>
    </location>
</feature>
<dbReference type="AlphaFoldDB" id="A0A099KRR3"/>
<sequence>MRFGYQLLCATSLIVASINTAQGLQYQVEKTIIEGMSVPGHETVTSMGIDCFNKASGEFPTNCLHKPAFIGLLNERTNIDIPTIPKLNAQELLDASSFPDDPGRVAATFKGGAKGFFLNKEKCEFRPFYQFGLGGKRQFFNNITGGLFCNSHYGVLQFWHAMASRPMPSEKAPIVNDSQVEPYQNTLNKILGWAAFTYKISRDNKATILREEFCPYFTKLKQDSLMKDMALAFVPDEEIDLKSQQQFHCEDLDPPFRVRFIFKQQCNGMFSAANCDPLPDNQQGNRKIQIAALGSLVHMIQDSYSQSHVVRNKYDPLTPARIDCAPVKAYLTYKGQDPDKHGASDVFPLSINPNCSANIIDDPVTATAKVLWYVNHADDKADELITYLKVNVFKSAYTDNSLAPNASAGDNFKL</sequence>
<dbReference type="Proteomes" id="UP000029843">
    <property type="component" value="Unassembled WGS sequence"/>
</dbReference>